<dbReference type="InterPro" id="IPR050651">
    <property type="entry name" value="Plant_Cytochrome_P450_Monoox"/>
</dbReference>
<dbReference type="OrthoDB" id="2789670at2759"/>
<proteinExistence type="predicted"/>
<feature type="transmembrane region" description="Helical" evidence="6">
    <location>
        <begin position="12"/>
        <end position="30"/>
    </location>
</feature>
<dbReference type="SUPFAM" id="SSF48264">
    <property type="entry name" value="Cytochrome P450"/>
    <property type="match status" value="1"/>
</dbReference>
<evidence type="ECO:0000256" key="6">
    <source>
        <dbReference type="SAM" id="Phobius"/>
    </source>
</evidence>
<evidence type="ECO:0000256" key="2">
    <source>
        <dbReference type="ARBA" id="ARBA00022723"/>
    </source>
</evidence>
<keyword evidence="8" id="KW-1185">Reference proteome</keyword>
<dbReference type="EMBL" id="PKPP01010303">
    <property type="protein sequence ID" value="PWA46397.1"/>
    <property type="molecule type" value="Genomic_DNA"/>
</dbReference>
<accession>A0A2U1LBL9</accession>
<dbReference type="Pfam" id="PF00067">
    <property type="entry name" value="p450"/>
    <property type="match status" value="1"/>
</dbReference>
<dbReference type="STRING" id="35608.A0A2U1LBL9"/>
<evidence type="ECO:0000256" key="5">
    <source>
        <dbReference type="ARBA" id="ARBA00023033"/>
    </source>
</evidence>
<dbReference type="PANTHER" id="PTHR47947">
    <property type="entry name" value="CYTOCHROME P450 82C3-RELATED"/>
    <property type="match status" value="1"/>
</dbReference>
<evidence type="ECO:0000256" key="4">
    <source>
        <dbReference type="ARBA" id="ARBA00023004"/>
    </source>
</evidence>
<keyword evidence="4" id="KW-0408">Iron</keyword>
<dbReference type="GO" id="GO:0020037">
    <property type="term" value="F:heme binding"/>
    <property type="evidence" value="ECO:0007669"/>
    <property type="project" value="InterPro"/>
</dbReference>
<comment type="caution">
    <text evidence="7">The sequence shown here is derived from an EMBL/GenBank/DDBJ whole genome shotgun (WGS) entry which is preliminary data.</text>
</comment>
<keyword evidence="6" id="KW-1133">Transmembrane helix</keyword>
<evidence type="ECO:0000256" key="1">
    <source>
        <dbReference type="ARBA" id="ARBA00022617"/>
    </source>
</evidence>
<gene>
    <name evidence="7" type="ORF">CTI12_AA485410</name>
</gene>
<dbReference type="GO" id="GO:0005506">
    <property type="term" value="F:iron ion binding"/>
    <property type="evidence" value="ECO:0007669"/>
    <property type="project" value="InterPro"/>
</dbReference>
<keyword evidence="6" id="KW-0812">Transmembrane</keyword>
<evidence type="ECO:0000313" key="8">
    <source>
        <dbReference type="Proteomes" id="UP000245207"/>
    </source>
</evidence>
<dbReference type="InterPro" id="IPR001128">
    <property type="entry name" value="Cyt_P450"/>
</dbReference>
<dbReference type="GO" id="GO:0016705">
    <property type="term" value="F:oxidoreductase activity, acting on paired donors, with incorporation or reduction of molecular oxygen"/>
    <property type="evidence" value="ECO:0007669"/>
    <property type="project" value="InterPro"/>
</dbReference>
<keyword evidence="3" id="KW-0560">Oxidoreductase</keyword>
<dbReference type="PANTHER" id="PTHR47947:SF39">
    <property type="entry name" value="CYTOCHROME P450"/>
    <property type="match status" value="1"/>
</dbReference>
<reference evidence="7 8" key="1">
    <citation type="journal article" date="2018" name="Mol. Plant">
        <title>The genome of Artemisia annua provides insight into the evolution of Asteraceae family and artemisinin biosynthesis.</title>
        <authorList>
            <person name="Shen Q."/>
            <person name="Zhang L."/>
            <person name="Liao Z."/>
            <person name="Wang S."/>
            <person name="Yan T."/>
            <person name="Shi P."/>
            <person name="Liu M."/>
            <person name="Fu X."/>
            <person name="Pan Q."/>
            <person name="Wang Y."/>
            <person name="Lv Z."/>
            <person name="Lu X."/>
            <person name="Zhang F."/>
            <person name="Jiang W."/>
            <person name="Ma Y."/>
            <person name="Chen M."/>
            <person name="Hao X."/>
            <person name="Li L."/>
            <person name="Tang Y."/>
            <person name="Lv G."/>
            <person name="Zhou Y."/>
            <person name="Sun X."/>
            <person name="Brodelius P.E."/>
            <person name="Rose J.K.C."/>
            <person name="Tang K."/>
        </authorList>
    </citation>
    <scope>NUCLEOTIDE SEQUENCE [LARGE SCALE GENOMIC DNA]</scope>
    <source>
        <strain evidence="8">cv. Huhao1</strain>
        <tissue evidence="7">Leaf</tissue>
    </source>
</reference>
<protein>
    <submittedName>
        <fullName evidence="7">Flavone 6-hydroxylase</fullName>
    </submittedName>
</protein>
<keyword evidence="6" id="KW-0472">Membrane</keyword>
<evidence type="ECO:0000256" key="3">
    <source>
        <dbReference type="ARBA" id="ARBA00023002"/>
    </source>
</evidence>
<keyword evidence="2" id="KW-0479">Metal-binding</keyword>
<dbReference type="Proteomes" id="UP000245207">
    <property type="component" value="Unassembled WGS sequence"/>
</dbReference>
<evidence type="ECO:0000313" key="7">
    <source>
        <dbReference type="EMBL" id="PWA46397.1"/>
    </source>
</evidence>
<name>A0A2U1LBL9_ARTAN</name>
<dbReference type="AlphaFoldDB" id="A0A2U1LBL9"/>
<dbReference type="InterPro" id="IPR036396">
    <property type="entry name" value="Cyt_P450_sf"/>
</dbReference>
<dbReference type="GO" id="GO:0004497">
    <property type="term" value="F:monooxygenase activity"/>
    <property type="evidence" value="ECO:0007669"/>
    <property type="project" value="UniProtKB-KW"/>
</dbReference>
<keyword evidence="5" id="KW-0503">Monooxygenase</keyword>
<keyword evidence="1" id="KW-0349">Heme</keyword>
<organism evidence="7 8">
    <name type="scientific">Artemisia annua</name>
    <name type="common">Sweet wormwood</name>
    <dbReference type="NCBI Taxonomy" id="35608"/>
    <lineage>
        <taxon>Eukaryota</taxon>
        <taxon>Viridiplantae</taxon>
        <taxon>Streptophyta</taxon>
        <taxon>Embryophyta</taxon>
        <taxon>Tracheophyta</taxon>
        <taxon>Spermatophyta</taxon>
        <taxon>Magnoliopsida</taxon>
        <taxon>eudicotyledons</taxon>
        <taxon>Gunneridae</taxon>
        <taxon>Pentapetalae</taxon>
        <taxon>asterids</taxon>
        <taxon>campanulids</taxon>
        <taxon>Asterales</taxon>
        <taxon>Asteraceae</taxon>
        <taxon>Asteroideae</taxon>
        <taxon>Anthemideae</taxon>
        <taxon>Artemisiinae</taxon>
        <taxon>Artemisia</taxon>
    </lineage>
</organism>
<dbReference type="Gene3D" id="1.10.630.10">
    <property type="entry name" value="Cytochrome P450"/>
    <property type="match status" value="1"/>
</dbReference>
<sequence>MDLFYLYENYTFILEAFAIIIVIYCLSFIYKNTKKNLSAPEASGAWPIIGHFKLFNGSSGLPHVALASMADRYGPIFTVRLGIRTIMLVSNWEIAKEIFTTHDVIVSYRPKYLAAKILGHNYASFTFAPYGLYWRGIRKIISLELFSSSRLEKLKHVRVNELENSIKNILNLCREKRDGDAKVLVEMKNWFWELNMNTMLRMVAGKRYTRAMDGEDEEEMNKHREVMREWFQYLGQFVVGDALPFLGWLDIGGYEKTMKRVARELDSMVEKWLEEHRQKRYSSDNMEVKDFIDVMIQVIEAGDLAEYDAETTIKATCTMSTPGDAGVDMTESPGVTNAMVSPLEVLFAPRLHVVPTKTDKKIPQFTRASDVEVFLAPPASFLMVSCLLIHPLSHLYLPEDLVQDTNRFIDPMMSYGNNLDEKTSSLYEAHINITSADTKRCFKGLQFVPSSSQIPHHTLLSGQESQNQDYQNSMEQVSSPLPFTEEAIDKLNNGSVTFEEAPALFNEMLRELDIFVWKGPNGSLVRIDGDYDITIYLKGIRKRYVVKATDSFEDVIRMLEKQLKLSPGCYKLT</sequence>